<dbReference type="InterPro" id="IPR000160">
    <property type="entry name" value="GGDEF_dom"/>
</dbReference>
<dbReference type="NCBIfam" id="TIGR00254">
    <property type="entry name" value="GGDEF"/>
    <property type="match status" value="1"/>
</dbReference>
<dbReference type="Gene3D" id="3.30.70.270">
    <property type="match status" value="1"/>
</dbReference>
<dbReference type="SUPFAM" id="SSF55073">
    <property type="entry name" value="Nucleotide cyclase"/>
    <property type="match status" value="1"/>
</dbReference>
<evidence type="ECO:0000313" key="3">
    <source>
        <dbReference type="EMBL" id="GIJ61802.1"/>
    </source>
</evidence>
<dbReference type="EMBL" id="BOPG01000071">
    <property type="protein sequence ID" value="GIJ61802.1"/>
    <property type="molecule type" value="Genomic_DNA"/>
</dbReference>
<dbReference type="InterPro" id="IPR029787">
    <property type="entry name" value="Nucleotide_cyclase"/>
</dbReference>
<feature type="transmembrane region" description="Helical" evidence="1">
    <location>
        <begin position="26"/>
        <end position="43"/>
    </location>
</feature>
<dbReference type="PANTHER" id="PTHR46663">
    <property type="entry name" value="DIGUANYLATE CYCLASE DGCT-RELATED"/>
    <property type="match status" value="1"/>
</dbReference>
<accession>A0A8J3ZD66</accession>
<protein>
    <recommendedName>
        <fullName evidence="2">GGDEF domain-containing protein</fullName>
    </recommendedName>
</protein>
<evidence type="ECO:0000256" key="1">
    <source>
        <dbReference type="SAM" id="Phobius"/>
    </source>
</evidence>
<feature type="transmembrane region" description="Helical" evidence="1">
    <location>
        <begin position="152"/>
        <end position="170"/>
    </location>
</feature>
<keyword evidence="1" id="KW-0472">Membrane</keyword>
<sequence>MSSVTIALGARTGTASPGQVLRRDPVLGGLAVLGLALIAWYALDLGDVTLQVTGFWSVQVALDIGFCALCWRLGRLPMASSTGRFWRFILVAGLAFLAGDAAQAVATWHHPVIESTAGGPVQTALLSVGALCCLAAMLTHPTRLAGRQRLRFGLDAATIMAGVSAFAWYLAVDSGSAGSGGLGGRLLSVGLMLACAFSLIKLTLGGNAPFTTLAGILGGLSGGMVGAGAALAPALVDSNRPALSLAARLVPCVLLLAAPRVQELQLRADPYLLGARRRRPYSRLPYAVVAAAHVLLVMALLGGTVNARVWGVVAGVVLTTALVVTRQIVALSDNGRLQERLRHEASHDPLTGLANRSLFERRQGTRDPADRRPPAADIAVLLIDLDGFKEVNDTHGHHVGDALLCAVAERLRAGARAGDTVARLGGDEFAVLLPDTTEDVARQIATRIDASFAEPAVIGGHELTIRASVGVAAGPADDPDAVVRAADAAMYTMKRTRR</sequence>
<dbReference type="PANTHER" id="PTHR46663:SF2">
    <property type="entry name" value="GGDEF DOMAIN-CONTAINING PROTEIN"/>
    <property type="match status" value="1"/>
</dbReference>
<feature type="domain" description="GGDEF" evidence="2">
    <location>
        <begin position="376"/>
        <end position="498"/>
    </location>
</feature>
<dbReference type="CDD" id="cd01949">
    <property type="entry name" value="GGDEF"/>
    <property type="match status" value="1"/>
</dbReference>
<feature type="transmembrane region" description="Helical" evidence="1">
    <location>
        <begin position="121"/>
        <end position="140"/>
    </location>
</feature>
<feature type="transmembrane region" description="Helical" evidence="1">
    <location>
        <begin position="55"/>
        <end position="73"/>
    </location>
</feature>
<evidence type="ECO:0000259" key="2">
    <source>
        <dbReference type="PROSITE" id="PS50887"/>
    </source>
</evidence>
<dbReference type="InterPro" id="IPR052163">
    <property type="entry name" value="DGC-Regulatory_Protein"/>
</dbReference>
<gene>
    <name evidence="3" type="ORF">Vau01_093180</name>
</gene>
<evidence type="ECO:0000313" key="4">
    <source>
        <dbReference type="Proteomes" id="UP000612585"/>
    </source>
</evidence>
<feature type="transmembrane region" description="Helical" evidence="1">
    <location>
        <begin position="212"/>
        <end position="236"/>
    </location>
</feature>
<feature type="transmembrane region" description="Helical" evidence="1">
    <location>
        <begin position="85"/>
        <end position="109"/>
    </location>
</feature>
<dbReference type="Proteomes" id="UP000612585">
    <property type="component" value="Unassembled WGS sequence"/>
</dbReference>
<keyword evidence="1" id="KW-0812">Transmembrane</keyword>
<dbReference type="Pfam" id="PF00990">
    <property type="entry name" value="GGDEF"/>
    <property type="match status" value="1"/>
</dbReference>
<keyword evidence="4" id="KW-1185">Reference proteome</keyword>
<feature type="transmembrane region" description="Helical" evidence="1">
    <location>
        <begin position="309"/>
        <end position="332"/>
    </location>
</feature>
<dbReference type="InterPro" id="IPR043128">
    <property type="entry name" value="Rev_trsase/Diguanyl_cyclase"/>
</dbReference>
<keyword evidence="1" id="KW-1133">Transmembrane helix</keyword>
<proteinExistence type="predicted"/>
<dbReference type="AlphaFoldDB" id="A0A8J3ZD66"/>
<dbReference type="SMART" id="SM00267">
    <property type="entry name" value="GGDEF"/>
    <property type="match status" value="1"/>
</dbReference>
<organism evidence="3 4">
    <name type="scientific">Virgisporangium aurantiacum</name>
    <dbReference type="NCBI Taxonomy" id="175570"/>
    <lineage>
        <taxon>Bacteria</taxon>
        <taxon>Bacillati</taxon>
        <taxon>Actinomycetota</taxon>
        <taxon>Actinomycetes</taxon>
        <taxon>Micromonosporales</taxon>
        <taxon>Micromonosporaceae</taxon>
        <taxon>Virgisporangium</taxon>
    </lineage>
</organism>
<name>A0A8J3ZD66_9ACTN</name>
<comment type="caution">
    <text evidence="3">The sequence shown here is derived from an EMBL/GenBank/DDBJ whole genome shotgun (WGS) entry which is preliminary data.</text>
</comment>
<feature type="transmembrane region" description="Helical" evidence="1">
    <location>
        <begin position="182"/>
        <end position="200"/>
    </location>
</feature>
<feature type="transmembrane region" description="Helical" evidence="1">
    <location>
        <begin position="283"/>
        <end position="303"/>
    </location>
</feature>
<feature type="transmembrane region" description="Helical" evidence="1">
    <location>
        <begin position="242"/>
        <end position="262"/>
    </location>
</feature>
<reference evidence="3" key="1">
    <citation type="submission" date="2021-01" db="EMBL/GenBank/DDBJ databases">
        <title>Whole genome shotgun sequence of Virgisporangium aurantiacum NBRC 16421.</title>
        <authorList>
            <person name="Komaki H."/>
            <person name="Tamura T."/>
        </authorList>
    </citation>
    <scope>NUCLEOTIDE SEQUENCE</scope>
    <source>
        <strain evidence="3">NBRC 16421</strain>
    </source>
</reference>
<dbReference type="PROSITE" id="PS50887">
    <property type="entry name" value="GGDEF"/>
    <property type="match status" value="1"/>
</dbReference>